<dbReference type="InterPro" id="IPR014188">
    <property type="entry name" value="Acrylyl-CoA_reductase_AcuI"/>
</dbReference>
<dbReference type="Pfam" id="PF08240">
    <property type="entry name" value="ADH_N"/>
    <property type="match status" value="1"/>
</dbReference>
<evidence type="ECO:0000313" key="3">
    <source>
        <dbReference type="Proteomes" id="UP000319732"/>
    </source>
</evidence>
<feature type="domain" description="Enoyl reductase (ER)" evidence="1">
    <location>
        <begin position="21"/>
        <end position="333"/>
    </location>
</feature>
<comment type="caution">
    <text evidence="2">The sequence shown here is derived from an EMBL/GenBank/DDBJ whole genome shotgun (WGS) entry which is preliminary data.</text>
</comment>
<dbReference type="InterPro" id="IPR036291">
    <property type="entry name" value="NAD(P)-bd_dom_sf"/>
</dbReference>
<reference evidence="2 3" key="1">
    <citation type="submission" date="2019-06" db="EMBL/GenBank/DDBJ databases">
        <title>Whole genome sequence for Cellvibrionaceae sp. R142.</title>
        <authorList>
            <person name="Wang G."/>
        </authorList>
    </citation>
    <scope>NUCLEOTIDE SEQUENCE [LARGE SCALE GENOMIC DNA]</scope>
    <source>
        <strain evidence="2 3">R142</strain>
    </source>
</reference>
<protein>
    <submittedName>
        <fullName evidence="2">Acryloyl-CoA reductase</fullName>
        <ecNumber evidence="2">1.3.1.95</ecNumber>
    </submittedName>
</protein>
<keyword evidence="3" id="KW-1185">Reference proteome</keyword>
<name>A0A545TVV6_9GAMM</name>
<dbReference type="NCBIfam" id="TIGR02823">
    <property type="entry name" value="oxido_YhdH"/>
    <property type="match status" value="1"/>
</dbReference>
<keyword evidence="2" id="KW-0560">Oxidoreductase</keyword>
<dbReference type="InterPro" id="IPR011032">
    <property type="entry name" value="GroES-like_sf"/>
</dbReference>
<dbReference type="CDD" id="cd05280">
    <property type="entry name" value="MDR_yhdh_yhfp"/>
    <property type="match status" value="1"/>
</dbReference>
<dbReference type="InterPro" id="IPR020843">
    <property type="entry name" value="ER"/>
</dbReference>
<dbReference type="GO" id="GO:0043958">
    <property type="term" value="F:acryloyl-CoA reductase (NADH) activity"/>
    <property type="evidence" value="ECO:0007669"/>
    <property type="project" value="UniProtKB-EC"/>
</dbReference>
<sequence length="338" mass="35893">MSDGGKSETFLALRVADGEHGGFNQTVVERRLDELPAGELLVEVDYSSLNYKDALSAQGNRGVTRSYPHTPGVDAAGRVLVDSSGSFQPGDPVLVCGYDLGMNTDGGLAQRIRVPSAWACRCPAGLSLREAMIYGTAGFTAALCLEKLQLLGAQPGDGEVAVTGASGGVGSFSIALLHYLGFSVVALTGKLEHSEKLAALGARRVIDRDTLQELVRKPLAKPQWAHAIDSIGGDYLFSVIKSIQYGGSVAACGLAAAAEFAGNVFPFILRNVNLLGVDSVELPRSQKQRVWDKLAGEWKLPGLDTMAEEISLAQTPEYLTRLYNGHAIGRYLVNLNAT</sequence>
<dbReference type="InterPro" id="IPR051397">
    <property type="entry name" value="Zn-ADH-like_protein"/>
</dbReference>
<evidence type="ECO:0000259" key="1">
    <source>
        <dbReference type="SMART" id="SM00829"/>
    </source>
</evidence>
<dbReference type="SUPFAM" id="SSF51735">
    <property type="entry name" value="NAD(P)-binding Rossmann-fold domains"/>
    <property type="match status" value="1"/>
</dbReference>
<dbReference type="SUPFAM" id="SSF50129">
    <property type="entry name" value="GroES-like"/>
    <property type="match status" value="1"/>
</dbReference>
<dbReference type="OrthoDB" id="9782155at2"/>
<dbReference type="SMART" id="SM00829">
    <property type="entry name" value="PKS_ER"/>
    <property type="match status" value="1"/>
</dbReference>
<dbReference type="InterPro" id="IPR013154">
    <property type="entry name" value="ADH-like_N"/>
</dbReference>
<accession>A0A545TVV6</accession>
<dbReference type="GO" id="GO:0043957">
    <property type="term" value="F:acryloyl-CoA reductase (NADPH) activity"/>
    <property type="evidence" value="ECO:0007669"/>
    <property type="project" value="TreeGrafter"/>
</dbReference>
<organism evidence="2 3">
    <name type="scientific">Exilibacterium tricleocarpae</name>
    <dbReference type="NCBI Taxonomy" id="2591008"/>
    <lineage>
        <taxon>Bacteria</taxon>
        <taxon>Pseudomonadati</taxon>
        <taxon>Pseudomonadota</taxon>
        <taxon>Gammaproteobacteria</taxon>
        <taxon>Cellvibrionales</taxon>
        <taxon>Cellvibrionaceae</taxon>
        <taxon>Exilibacterium</taxon>
    </lineage>
</organism>
<gene>
    <name evidence="2" type="ORF">FKG94_09350</name>
</gene>
<dbReference type="Pfam" id="PF00107">
    <property type="entry name" value="ADH_zinc_N"/>
    <property type="match status" value="1"/>
</dbReference>
<dbReference type="PANTHER" id="PTHR43677:SF1">
    <property type="entry name" value="ACRYLYL-COA REDUCTASE ACUI-RELATED"/>
    <property type="match status" value="1"/>
</dbReference>
<proteinExistence type="predicted"/>
<dbReference type="Proteomes" id="UP000319732">
    <property type="component" value="Unassembled WGS sequence"/>
</dbReference>
<dbReference type="EMBL" id="VHSG01000008">
    <property type="protein sequence ID" value="TQV81291.1"/>
    <property type="molecule type" value="Genomic_DNA"/>
</dbReference>
<dbReference type="Gene3D" id="3.40.50.720">
    <property type="entry name" value="NAD(P)-binding Rossmann-like Domain"/>
    <property type="match status" value="1"/>
</dbReference>
<evidence type="ECO:0000313" key="2">
    <source>
        <dbReference type="EMBL" id="TQV81291.1"/>
    </source>
</evidence>
<dbReference type="InterPro" id="IPR013149">
    <property type="entry name" value="ADH-like_C"/>
</dbReference>
<dbReference type="EC" id="1.3.1.95" evidence="2"/>
<dbReference type="RefSeq" id="WP_142903952.1">
    <property type="nucleotide sequence ID" value="NZ_ML660091.1"/>
</dbReference>
<dbReference type="AlphaFoldDB" id="A0A545TVV6"/>
<dbReference type="Gene3D" id="3.90.180.10">
    <property type="entry name" value="Medium-chain alcohol dehydrogenases, catalytic domain"/>
    <property type="match status" value="1"/>
</dbReference>
<dbReference type="PANTHER" id="PTHR43677">
    <property type="entry name" value="SHORT-CHAIN DEHYDROGENASE/REDUCTASE"/>
    <property type="match status" value="1"/>
</dbReference>